<dbReference type="Gene3D" id="1.10.150.20">
    <property type="entry name" value="5' to 3' exonuclease, C-terminal subdomain"/>
    <property type="match status" value="1"/>
</dbReference>
<evidence type="ECO:0000256" key="2">
    <source>
        <dbReference type="ARBA" id="ARBA00022801"/>
    </source>
</evidence>
<proteinExistence type="predicted"/>
<sequence>MIHLFDASIFVFRGWFALPDSLRTARGEPANGFRGFATALADTLDVVDGHPLILCFDESLTTSFRNEIEPTYKANRELPPPELEAQFQWCRALGETLGLPCLSSDRFEADDLMASVARLARVEGQAVTLISRDKDLAQLLRPGDLYWEGPGKTARSYEEMRSKLGFPPERMADYLALVGDPVDNISGVRGIGGKSAERLFAHYEDLEALFADLDGIPELGLRGSARIQRLLAEGREQAFRARELTRLQDQAPLPFDTIPGTPTSVDMAGLLQLDADIGLGARNLAKLKRLHGGSLA</sequence>
<dbReference type="SUPFAM" id="SSF88723">
    <property type="entry name" value="PIN domain-like"/>
    <property type="match status" value="1"/>
</dbReference>
<evidence type="ECO:0000313" key="5">
    <source>
        <dbReference type="EMBL" id="MDQ2069786.1"/>
    </source>
</evidence>
<protein>
    <submittedName>
        <fullName evidence="5">5'-3' exonuclease</fullName>
    </submittedName>
</protein>
<dbReference type="InterPro" id="IPR008918">
    <property type="entry name" value="HhH2"/>
</dbReference>
<dbReference type="InterPro" id="IPR029060">
    <property type="entry name" value="PIN-like_dom_sf"/>
</dbReference>
<dbReference type="Pfam" id="PF02739">
    <property type="entry name" value="5_3_exonuc_N"/>
    <property type="match status" value="1"/>
</dbReference>
<gene>
    <name evidence="5" type="ORF">RBH19_07865</name>
</gene>
<keyword evidence="3" id="KW-0238">DNA-binding</keyword>
<reference evidence="5 6" key="1">
    <citation type="submission" date="2023-08" db="EMBL/GenBank/DDBJ databases">
        <title>Whole-genome sequencing of halo(alkali)philic microorganisms from hypersaline lakes.</title>
        <authorList>
            <person name="Sorokin D.Y."/>
            <person name="Abbas B."/>
            <person name="Merkel A.Y."/>
        </authorList>
    </citation>
    <scope>NUCLEOTIDE SEQUENCE [LARGE SCALE GENOMIC DNA]</scope>
    <source>
        <strain evidence="5 6">AB-CW4</strain>
    </source>
</reference>
<evidence type="ECO:0000256" key="3">
    <source>
        <dbReference type="ARBA" id="ARBA00023125"/>
    </source>
</evidence>
<dbReference type="PANTHER" id="PTHR42646">
    <property type="entry name" value="FLAP ENDONUCLEASE XNI"/>
    <property type="match status" value="1"/>
</dbReference>
<evidence type="ECO:0000313" key="6">
    <source>
        <dbReference type="Proteomes" id="UP001239019"/>
    </source>
</evidence>
<dbReference type="EMBL" id="JAVDDT010000004">
    <property type="protein sequence ID" value="MDQ2069786.1"/>
    <property type="molecule type" value="Genomic_DNA"/>
</dbReference>
<dbReference type="CDD" id="cd09859">
    <property type="entry name" value="PIN_53EXO"/>
    <property type="match status" value="1"/>
</dbReference>
<evidence type="ECO:0000259" key="4">
    <source>
        <dbReference type="SMART" id="SM00475"/>
    </source>
</evidence>
<accession>A0ABU0W709</accession>
<dbReference type="InterPro" id="IPR020045">
    <property type="entry name" value="DNA_polI_H3TH"/>
</dbReference>
<dbReference type="InterPro" id="IPR036279">
    <property type="entry name" value="5-3_exonuclease_C_sf"/>
</dbReference>
<dbReference type="InterPro" id="IPR002421">
    <property type="entry name" value="5-3_exonuclease"/>
</dbReference>
<keyword evidence="1" id="KW-0540">Nuclease</keyword>
<dbReference type="Proteomes" id="UP001239019">
    <property type="component" value="Unassembled WGS sequence"/>
</dbReference>
<feature type="domain" description="5'-3' exonuclease" evidence="4">
    <location>
        <begin position="2"/>
        <end position="261"/>
    </location>
</feature>
<comment type="caution">
    <text evidence="5">The sequence shown here is derived from an EMBL/GenBank/DDBJ whole genome shotgun (WGS) entry which is preliminary data.</text>
</comment>
<name>A0ABU0W709_9GAMM</name>
<dbReference type="RefSeq" id="WP_306728283.1">
    <property type="nucleotide sequence ID" value="NZ_JAVDDT010000004.1"/>
</dbReference>
<dbReference type="InterPro" id="IPR020046">
    <property type="entry name" value="5-3_exonucl_a-hlix_arch_N"/>
</dbReference>
<dbReference type="PANTHER" id="PTHR42646:SF2">
    <property type="entry name" value="5'-3' EXONUCLEASE FAMILY PROTEIN"/>
    <property type="match status" value="1"/>
</dbReference>
<dbReference type="Pfam" id="PF01367">
    <property type="entry name" value="5_3_exonuc"/>
    <property type="match status" value="1"/>
</dbReference>
<dbReference type="InterPro" id="IPR038969">
    <property type="entry name" value="FEN"/>
</dbReference>
<dbReference type="Gene3D" id="3.40.50.1010">
    <property type="entry name" value="5'-nuclease"/>
    <property type="match status" value="1"/>
</dbReference>
<dbReference type="SMART" id="SM00475">
    <property type="entry name" value="53EXOc"/>
    <property type="match status" value="1"/>
</dbReference>
<organism evidence="5 6">
    <name type="scientific">Natronospira bacteriovora</name>
    <dbReference type="NCBI Taxonomy" id="3069753"/>
    <lineage>
        <taxon>Bacteria</taxon>
        <taxon>Pseudomonadati</taxon>
        <taxon>Pseudomonadota</taxon>
        <taxon>Gammaproteobacteria</taxon>
        <taxon>Natronospirales</taxon>
        <taxon>Natronospiraceae</taxon>
        <taxon>Natronospira</taxon>
    </lineage>
</organism>
<dbReference type="CDD" id="cd09898">
    <property type="entry name" value="H3TH_53EXO"/>
    <property type="match status" value="1"/>
</dbReference>
<evidence type="ECO:0000256" key="1">
    <source>
        <dbReference type="ARBA" id="ARBA00022722"/>
    </source>
</evidence>
<keyword evidence="6" id="KW-1185">Reference proteome</keyword>
<dbReference type="SMART" id="SM00279">
    <property type="entry name" value="HhH2"/>
    <property type="match status" value="1"/>
</dbReference>
<dbReference type="SUPFAM" id="SSF47807">
    <property type="entry name" value="5' to 3' exonuclease, C-terminal subdomain"/>
    <property type="match status" value="1"/>
</dbReference>
<keyword evidence="5" id="KW-0269">Exonuclease</keyword>
<keyword evidence="2" id="KW-0378">Hydrolase</keyword>
<dbReference type="GO" id="GO:0004527">
    <property type="term" value="F:exonuclease activity"/>
    <property type="evidence" value="ECO:0007669"/>
    <property type="project" value="UniProtKB-KW"/>
</dbReference>